<dbReference type="EMBL" id="FOFX01000015">
    <property type="protein sequence ID" value="SEQ02135.1"/>
    <property type="molecule type" value="Genomic_DNA"/>
</dbReference>
<evidence type="ECO:0000313" key="2">
    <source>
        <dbReference type="Proteomes" id="UP000181998"/>
    </source>
</evidence>
<reference evidence="1 2" key="1">
    <citation type="submission" date="2016-10" db="EMBL/GenBank/DDBJ databases">
        <authorList>
            <person name="de Groot N.N."/>
        </authorList>
    </citation>
    <scope>NUCLEOTIDE SEQUENCE [LARGE SCALE GENOMIC DNA]</scope>
    <source>
        <strain evidence="1 2">Nm9</strain>
    </source>
</reference>
<evidence type="ECO:0000313" key="1">
    <source>
        <dbReference type="EMBL" id="SEQ02135.1"/>
    </source>
</evidence>
<organism evidence="1 2">
    <name type="scientific">Nitrosomonas ureae</name>
    <dbReference type="NCBI Taxonomy" id="44577"/>
    <lineage>
        <taxon>Bacteria</taxon>
        <taxon>Pseudomonadati</taxon>
        <taxon>Pseudomonadota</taxon>
        <taxon>Betaproteobacteria</taxon>
        <taxon>Nitrosomonadales</taxon>
        <taxon>Nitrosomonadaceae</taxon>
        <taxon>Nitrosomonas</taxon>
    </lineage>
</organism>
<dbReference type="Proteomes" id="UP000181998">
    <property type="component" value="Unassembled WGS sequence"/>
</dbReference>
<gene>
    <name evidence="1" type="ORF">SAMN05421510_101564</name>
</gene>
<sequence>MKFIKKPVRRISSPHSSFQYSEQSYNQQYSFLTVAQMINIRKNLSV</sequence>
<name>A0A1H9CLQ2_9PROT</name>
<dbReference type="AlphaFoldDB" id="A0A1H9CLQ2"/>
<proteinExistence type="predicted"/>
<protein>
    <submittedName>
        <fullName evidence="1">Uncharacterized protein</fullName>
    </submittedName>
</protein>
<accession>A0A1H9CLQ2</accession>